<evidence type="ECO:0000256" key="6">
    <source>
        <dbReference type="SAM" id="MobiDB-lite"/>
    </source>
</evidence>
<dbReference type="Proteomes" id="UP001331936">
    <property type="component" value="Unassembled WGS sequence"/>
</dbReference>
<dbReference type="InterPro" id="IPR006076">
    <property type="entry name" value="FAD-dep_OxRdtase"/>
</dbReference>
<sequence>MTNRNDRASLWRARDAESATDPLDDWSARESEYDVVIVGAGLTGTVTALLLARAGQRVAVVEARDVGAVSTGNTTAKISLLQGTALSQLSRRHSRDVVQAYVDGNLAAQQWLVEFCRDNGVETETADAYTYAASTGNVASVDAEYRSCRAAGLPARSVKETALPYPVAAAVVLPDQIQFDPMPMLRTAVREIRANGGAVFTGRRVRAARTDDTGCTLTTDDGELRAAHVVLATGTPILDRGGFFARLEPDRSYAAAFELPESPPEGMYLSVDSPTRSLRTAPAGNSSGTGASGSRRLLLVGGNGHVVGRHESPRTAADDLVSWTQRHFPGARPVARWSAQDYSTLDSLPYVGSLLPGTDRVSVATGYGKWGMTNAVTAAHLLASRITGNRDARVEAWAPAFAAWSPTQLFDAPSAAKLNAAVGVHLARGWWNAETASDTSAPPMEGQGRVARECARPVGVSTVDGHTRRVTAVCSHLGGVLRWNDAEASWDCPLHGSRFAPDGAVLEGPATSDLSTR</sequence>
<evidence type="ECO:0000256" key="4">
    <source>
        <dbReference type="ARBA" id="ARBA00023014"/>
    </source>
</evidence>
<dbReference type="SUPFAM" id="SSF50022">
    <property type="entry name" value="ISP domain"/>
    <property type="match status" value="1"/>
</dbReference>
<dbReference type="Gene3D" id="2.102.10.10">
    <property type="entry name" value="Rieske [2Fe-2S] iron-sulphur domain"/>
    <property type="match status" value="1"/>
</dbReference>
<name>A0ABU7JSS1_9NOCA</name>
<dbReference type="PRINTS" id="PR00162">
    <property type="entry name" value="RIESKE"/>
</dbReference>
<evidence type="ECO:0000313" key="9">
    <source>
        <dbReference type="Proteomes" id="UP001331936"/>
    </source>
</evidence>
<dbReference type="Gene3D" id="3.30.9.10">
    <property type="entry name" value="D-Amino Acid Oxidase, subunit A, domain 2"/>
    <property type="match status" value="1"/>
</dbReference>
<dbReference type="SUPFAM" id="SSF51905">
    <property type="entry name" value="FAD/NAD(P)-binding domain"/>
    <property type="match status" value="1"/>
</dbReference>
<dbReference type="Gene3D" id="3.50.50.60">
    <property type="entry name" value="FAD/NAD(P)-binding domain"/>
    <property type="match status" value="1"/>
</dbReference>
<gene>
    <name evidence="8" type="ORF">Q8814_13315</name>
</gene>
<feature type="region of interest" description="Disordered" evidence="6">
    <location>
        <begin position="264"/>
        <end position="295"/>
    </location>
</feature>
<keyword evidence="2" id="KW-0479">Metal-binding</keyword>
<evidence type="ECO:0000256" key="3">
    <source>
        <dbReference type="ARBA" id="ARBA00023004"/>
    </source>
</evidence>
<organism evidence="8 9">
    <name type="scientific">Rhodococcus chondri</name>
    <dbReference type="NCBI Taxonomy" id="3065941"/>
    <lineage>
        <taxon>Bacteria</taxon>
        <taxon>Bacillati</taxon>
        <taxon>Actinomycetota</taxon>
        <taxon>Actinomycetes</taxon>
        <taxon>Mycobacteriales</taxon>
        <taxon>Nocardiaceae</taxon>
        <taxon>Rhodococcus</taxon>
    </lineage>
</organism>
<dbReference type="InterPro" id="IPR036922">
    <property type="entry name" value="Rieske_2Fe-2S_sf"/>
</dbReference>
<dbReference type="PANTHER" id="PTHR13847">
    <property type="entry name" value="SARCOSINE DEHYDROGENASE-RELATED"/>
    <property type="match status" value="1"/>
</dbReference>
<evidence type="ECO:0000259" key="7">
    <source>
        <dbReference type="PROSITE" id="PS51296"/>
    </source>
</evidence>
<dbReference type="Pfam" id="PF01266">
    <property type="entry name" value="DAO"/>
    <property type="match status" value="1"/>
</dbReference>
<feature type="domain" description="Rieske" evidence="7">
    <location>
        <begin position="431"/>
        <end position="517"/>
    </location>
</feature>
<keyword evidence="5" id="KW-1015">Disulfide bond</keyword>
<evidence type="ECO:0000256" key="5">
    <source>
        <dbReference type="ARBA" id="ARBA00023157"/>
    </source>
</evidence>
<proteinExistence type="predicted"/>
<dbReference type="InterPro" id="IPR005805">
    <property type="entry name" value="Rieske_Fe-S_prot_C"/>
</dbReference>
<keyword evidence="3" id="KW-0408">Iron</keyword>
<comment type="caution">
    <text evidence="8">The sequence shown here is derived from an EMBL/GenBank/DDBJ whole genome shotgun (WGS) entry which is preliminary data.</text>
</comment>
<accession>A0ABU7JSS1</accession>
<dbReference type="PANTHER" id="PTHR13847:SF274">
    <property type="entry name" value="RIESKE 2FE-2S IRON-SULFUR PROTEIN YHFW-RELATED"/>
    <property type="match status" value="1"/>
</dbReference>
<protein>
    <submittedName>
        <fullName evidence="8">FAD-dependent oxidoreductase</fullName>
    </submittedName>
</protein>
<evidence type="ECO:0000313" key="8">
    <source>
        <dbReference type="EMBL" id="MEE2033080.1"/>
    </source>
</evidence>
<reference evidence="8 9" key="1">
    <citation type="submission" date="2023-08" db="EMBL/GenBank/DDBJ databases">
        <authorList>
            <person name="Girao M."/>
            <person name="Carvalho M.F."/>
        </authorList>
    </citation>
    <scope>NUCLEOTIDE SEQUENCE [LARGE SCALE GENOMIC DNA]</scope>
    <source>
        <strain evidence="8 9">CC-R104</strain>
    </source>
</reference>
<evidence type="ECO:0000256" key="2">
    <source>
        <dbReference type="ARBA" id="ARBA00022723"/>
    </source>
</evidence>
<evidence type="ECO:0000256" key="1">
    <source>
        <dbReference type="ARBA" id="ARBA00022714"/>
    </source>
</evidence>
<dbReference type="InterPro" id="IPR017941">
    <property type="entry name" value="Rieske_2Fe-2S"/>
</dbReference>
<keyword evidence="1" id="KW-0001">2Fe-2S</keyword>
<keyword evidence="4" id="KW-0411">Iron-sulfur</keyword>
<dbReference type="EMBL" id="JAUZMZ010000067">
    <property type="protein sequence ID" value="MEE2033080.1"/>
    <property type="molecule type" value="Genomic_DNA"/>
</dbReference>
<feature type="compositionally biased region" description="Low complexity" evidence="6">
    <location>
        <begin position="281"/>
        <end position="295"/>
    </location>
</feature>
<keyword evidence="9" id="KW-1185">Reference proteome</keyword>
<dbReference type="InterPro" id="IPR036188">
    <property type="entry name" value="FAD/NAD-bd_sf"/>
</dbReference>
<dbReference type="Pfam" id="PF00355">
    <property type="entry name" value="Rieske"/>
    <property type="match status" value="1"/>
</dbReference>
<dbReference type="PROSITE" id="PS51296">
    <property type="entry name" value="RIESKE"/>
    <property type="match status" value="1"/>
</dbReference>